<dbReference type="GO" id="GO:0006302">
    <property type="term" value="P:double-strand break repair"/>
    <property type="evidence" value="ECO:0007669"/>
    <property type="project" value="InterPro"/>
</dbReference>
<evidence type="ECO:0000256" key="1">
    <source>
        <dbReference type="SAM" id="Coils"/>
    </source>
</evidence>
<keyword evidence="1" id="KW-0175">Coiled coil</keyword>
<reference evidence="4 5" key="1">
    <citation type="submission" date="2018-11" db="EMBL/GenBank/DDBJ databases">
        <title>Genome sequencing and analysis.</title>
        <authorList>
            <person name="Huang Y.-T."/>
        </authorList>
    </citation>
    <scope>NUCLEOTIDE SEQUENCE [LARGE SCALE GENOMIC DNA]</scope>
    <source>
        <strain evidence="4 5">SHIN</strain>
    </source>
</reference>
<feature type="coiled-coil region" evidence="1">
    <location>
        <begin position="359"/>
        <end position="386"/>
    </location>
</feature>
<dbReference type="Gene3D" id="3.40.50.300">
    <property type="entry name" value="P-loop containing nucleotide triphosphate hydrolases"/>
    <property type="match status" value="1"/>
</dbReference>
<evidence type="ECO:0000259" key="3">
    <source>
        <dbReference type="Pfam" id="PF13476"/>
    </source>
</evidence>
<dbReference type="EMBL" id="PKQI01000003">
    <property type="protein sequence ID" value="NNV22031.1"/>
    <property type="molecule type" value="Genomic_DNA"/>
</dbReference>
<evidence type="ECO:0000313" key="5">
    <source>
        <dbReference type="Proteomes" id="UP000526233"/>
    </source>
</evidence>
<dbReference type="Proteomes" id="UP000526233">
    <property type="component" value="Unassembled WGS sequence"/>
</dbReference>
<proteinExistence type="predicted"/>
<dbReference type="GO" id="GO:0016887">
    <property type="term" value="F:ATP hydrolysis activity"/>
    <property type="evidence" value="ECO:0007669"/>
    <property type="project" value="InterPro"/>
</dbReference>
<feature type="compositionally biased region" description="Low complexity" evidence="2">
    <location>
        <begin position="9"/>
        <end position="24"/>
    </location>
</feature>
<dbReference type="InterPro" id="IPR027417">
    <property type="entry name" value="P-loop_NTPase"/>
</dbReference>
<dbReference type="Pfam" id="PF13476">
    <property type="entry name" value="AAA_23"/>
    <property type="match status" value="1"/>
</dbReference>
<name>A0A7Y3WY90_9HYPH</name>
<feature type="region of interest" description="Disordered" evidence="2">
    <location>
        <begin position="1"/>
        <end position="62"/>
    </location>
</feature>
<sequence>MTSGKFRLASSSTSSSSAAVTAPAWRSPSRGRRSGKHRNRHASEDGAASETPSAKGSLRKAGSSKKLEVHIMKVISFQAENIKKLVAVEIKPEGNLVEITGKNGQGKTSILDAIWWALDGNKVIQSKPVREGSEAGFIRLDLGDYVVTKKFKVKADGDLTISLTVENRDGAKFGSPQELLNRFLGDLTFDPLSFSRMRAQDQVKALRSLVKDYDFDAADKESKELFTERTDVNRSIRDLKARIESIVIPECGVSEKVSVEDLVQDLQKAMDHNAAVTAAESKAQAINADIERTRNSIANKKQAINDLQHALNQEELRIEELNDELDGIEIADRIDTNPIREKISEADEINGALTQIKAREELVDQMKALQQKSDELTKGIDAINQASANAVVAANLPIAGLQLTDEAVILNGQPFEQASDAEQLRASIAVAAAMNPTLRVIRVRDGSLLDADSMALLTEFAQENDTQVWIETVSSGRETAVVIEDGHVASGLEAAE</sequence>
<feature type="compositionally biased region" description="Basic residues" evidence="2">
    <location>
        <begin position="29"/>
        <end position="40"/>
    </location>
</feature>
<accession>A0A7Y3WY90</accession>
<dbReference type="SUPFAM" id="SSF52540">
    <property type="entry name" value="P-loop containing nucleoside triphosphate hydrolases"/>
    <property type="match status" value="1"/>
</dbReference>
<feature type="coiled-coil region" evidence="1">
    <location>
        <begin position="283"/>
        <end position="331"/>
    </location>
</feature>
<protein>
    <recommendedName>
        <fullName evidence="3">Rad50/SbcC-type AAA domain-containing protein</fullName>
    </recommendedName>
</protein>
<dbReference type="InterPro" id="IPR038729">
    <property type="entry name" value="Rad50/SbcC_AAA"/>
</dbReference>
<dbReference type="AlphaFoldDB" id="A0A7Y3WY90"/>
<comment type="caution">
    <text evidence="4">The sequence shown here is derived from an EMBL/GenBank/DDBJ whole genome shotgun (WGS) entry which is preliminary data.</text>
</comment>
<evidence type="ECO:0000313" key="4">
    <source>
        <dbReference type="EMBL" id="NNV22031.1"/>
    </source>
</evidence>
<gene>
    <name evidence="4" type="ORF">EHE22_16570</name>
</gene>
<feature type="domain" description="Rad50/SbcC-type AAA" evidence="3">
    <location>
        <begin position="80"/>
        <end position="337"/>
    </location>
</feature>
<organism evidence="4 5">
    <name type="scientific">Brucella pseudogrignonensis</name>
    <dbReference type="NCBI Taxonomy" id="419475"/>
    <lineage>
        <taxon>Bacteria</taxon>
        <taxon>Pseudomonadati</taxon>
        <taxon>Pseudomonadota</taxon>
        <taxon>Alphaproteobacteria</taxon>
        <taxon>Hyphomicrobiales</taxon>
        <taxon>Brucellaceae</taxon>
        <taxon>Brucella/Ochrobactrum group</taxon>
        <taxon>Brucella</taxon>
    </lineage>
</organism>
<evidence type="ECO:0000256" key="2">
    <source>
        <dbReference type="SAM" id="MobiDB-lite"/>
    </source>
</evidence>